<dbReference type="HOGENOM" id="CLU_2985645_0_0_2"/>
<evidence type="ECO:0000313" key="2">
    <source>
        <dbReference type="Proteomes" id="UP000030710"/>
    </source>
</evidence>
<proteinExistence type="predicted"/>
<dbReference type="Proteomes" id="UP000030710">
    <property type="component" value="Unassembled WGS sequence"/>
</dbReference>
<reference evidence="1 2" key="1">
    <citation type="journal article" date="2013" name="PLoS ONE">
        <title>Assembly-driven community genomics of a hypersaline microbial ecosystem.</title>
        <authorList>
            <person name="Podell S."/>
            <person name="Ugalde J.A."/>
            <person name="Narasingarao P."/>
            <person name="Banfield J.F."/>
            <person name="Heidelberg K.B."/>
            <person name="Allen E.E."/>
        </authorList>
    </citation>
    <scope>NUCLEOTIDE SEQUENCE [LARGE SCALE GENOMIC DNA]</scope>
    <source>
        <strain evidence="2">J07HQW2</strain>
    </source>
</reference>
<sequence>MVQTLQQNLNGLDADEYEVLQTSAISRKASTIKASTKCDNTISITASASTSTTLTTS</sequence>
<dbReference type="EMBL" id="KE356561">
    <property type="protein sequence ID" value="ERG95428.1"/>
    <property type="molecule type" value="Genomic_DNA"/>
</dbReference>
<evidence type="ECO:0000313" key="1">
    <source>
        <dbReference type="EMBL" id="ERG95428.1"/>
    </source>
</evidence>
<dbReference type="AlphaFoldDB" id="U1NF75"/>
<protein>
    <submittedName>
        <fullName evidence="1">Uncharacterized protein</fullName>
    </submittedName>
</protein>
<gene>
    <name evidence="1" type="ORF">J07HQW2_01885</name>
</gene>
<organism evidence="1 2">
    <name type="scientific">Haloquadratum walsbyi J07HQW2</name>
    <dbReference type="NCBI Taxonomy" id="1238425"/>
    <lineage>
        <taxon>Archaea</taxon>
        <taxon>Methanobacteriati</taxon>
        <taxon>Methanobacteriota</taxon>
        <taxon>Stenosarchaea group</taxon>
        <taxon>Halobacteria</taxon>
        <taxon>Halobacteriales</taxon>
        <taxon>Haloferacaceae</taxon>
        <taxon>Haloquadratum</taxon>
    </lineage>
</organism>
<name>U1NF75_9EURY</name>
<accession>U1NF75</accession>